<organism evidence="1 2">
    <name type="scientific">Folsomia candida</name>
    <name type="common">Springtail</name>
    <dbReference type="NCBI Taxonomy" id="158441"/>
    <lineage>
        <taxon>Eukaryota</taxon>
        <taxon>Metazoa</taxon>
        <taxon>Ecdysozoa</taxon>
        <taxon>Arthropoda</taxon>
        <taxon>Hexapoda</taxon>
        <taxon>Collembola</taxon>
        <taxon>Entomobryomorpha</taxon>
        <taxon>Isotomoidea</taxon>
        <taxon>Isotomidae</taxon>
        <taxon>Proisotominae</taxon>
        <taxon>Folsomia</taxon>
    </lineage>
</organism>
<evidence type="ECO:0000313" key="1">
    <source>
        <dbReference type="EMBL" id="OXA54151.1"/>
    </source>
</evidence>
<dbReference type="AlphaFoldDB" id="A0A226EBJ8"/>
<dbReference type="EMBL" id="LNIX01000005">
    <property type="protein sequence ID" value="OXA54151.1"/>
    <property type="molecule type" value="Genomic_DNA"/>
</dbReference>
<sequence>MAEIFANLAIKDLRSSRFVCRKWGIIGGSVLSSKFWLELDHPCDAAIWKPPIIHDKFWRRVSIQHGEARSGLPKFACNRDDHPTFLANCMTLLPNMDQFTQDLHIHVSHWGGIQLLRALAHGHFTILKFLSVRFILANPADEVGLLDCQNFATRHTLTKLTLLLGAPFGNSNLLASMCQVLINACANLEDLHITSSFYPDLTDCGKLGVFKYKRIYVEPDFPLLNRMLSTIPNSVRDFSLDYPTGEIQLQRTDLLNFGPDPMPNLTSLNIEYSRSYYTIDTVLKLGLFPKLEHLCITLPPHLFPHYTIFTDVKDRGVGVTSLKLTYPPVRYLNEVALLRIVAACLSVKRLNLRLNSPGIEMLQKIIDALNGWDLIRGVVFLKELSCTDVAPVLEIWASLNISGRVKLILHTRDFRKMGMRTQKLGAKPKFMFSQRLNAAFISCRRCARVEIGVDVASCTMSPNVRDNIKSFLEMQQIPIHFESVHGRAKFSGD</sequence>
<proteinExistence type="predicted"/>
<protein>
    <recommendedName>
        <fullName evidence="3">F-box domain-containing protein</fullName>
    </recommendedName>
</protein>
<comment type="caution">
    <text evidence="1">The sequence shown here is derived from an EMBL/GenBank/DDBJ whole genome shotgun (WGS) entry which is preliminary data.</text>
</comment>
<accession>A0A226EBJ8</accession>
<dbReference type="Proteomes" id="UP000198287">
    <property type="component" value="Unassembled WGS sequence"/>
</dbReference>
<reference evidence="1 2" key="1">
    <citation type="submission" date="2015-12" db="EMBL/GenBank/DDBJ databases">
        <title>The genome of Folsomia candida.</title>
        <authorList>
            <person name="Faddeeva A."/>
            <person name="Derks M.F."/>
            <person name="Anvar Y."/>
            <person name="Smit S."/>
            <person name="Van Straalen N."/>
            <person name="Roelofs D."/>
        </authorList>
    </citation>
    <scope>NUCLEOTIDE SEQUENCE [LARGE SCALE GENOMIC DNA]</scope>
    <source>
        <strain evidence="1 2">VU population</strain>
        <tissue evidence="1">Whole body</tissue>
    </source>
</reference>
<evidence type="ECO:0008006" key="3">
    <source>
        <dbReference type="Google" id="ProtNLM"/>
    </source>
</evidence>
<name>A0A226EBJ8_FOLCA</name>
<gene>
    <name evidence="1" type="ORF">Fcan01_11118</name>
</gene>
<evidence type="ECO:0000313" key="2">
    <source>
        <dbReference type="Proteomes" id="UP000198287"/>
    </source>
</evidence>
<keyword evidence="2" id="KW-1185">Reference proteome</keyword>